<sequence>MIIDDTIRIQVGDTVYDTWKDAALADLANMLCMSQLDETTDSQTGIVSDDSKHVILPSWYSEVTSVRSTYDTSLEYTIDYTKPDGLTPETKYANSLTLTTPYLPGMAVTITGTHGFNRLPKPLTNILTAIIQADQSMTDRTDSITSKKIEDVSVTYATNTQTTLEHALTPYLALLNQWSLCPATNNGGLLSMPTPHHDLPWWMNEQDLGSNDYAIM</sequence>
<dbReference type="EMBL" id="OP072867">
    <property type="protein sequence ID" value="UVX69697.1"/>
    <property type="molecule type" value="Genomic_DNA"/>
</dbReference>
<protein>
    <submittedName>
        <fullName evidence="1">Uncharacterized protein</fullName>
    </submittedName>
</protein>
<keyword evidence="2" id="KW-1185">Reference proteome</keyword>
<reference evidence="1 2" key="1">
    <citation type="submission" date="2022-07" db="EMBL/GenBank/DDBJ databases">
        <authorList>
            <person name="Nishijima S."/>
        </authorList>
    </citation>
    <scope>NUCLEOTIDE SEQUENCE [LARGE SCALE GENOMIC DNA]</scope>
    <source>
        <strain evidence="1">4225_94495</strain>
    </source>
</reference>
<evidence type="ECO:0000313" key="2">
    <source>
        <dbReference type="Proteomes" id="UP001160698"/>
    </source>
</evidence>
<proteinExistence type="predicted"/>
<name>A0ABY5TS75_9VIRU</name>
<dbReference type="Proteomes" id="UP001160698">
    <property type="component" value="Segment"/>
</dbReference>
<evidence type="ECO:0000313" key="1">
    <source>
        <dbReference type="EMBL" id="UVX69697.1"/>
    </source>
</evidence>
<organism evidence="1 2">
    <name type="scientific">Bacteriophage sp</name>
    <dbReference type="NCBI Taxonomy" id="38018"/>
    <lineage>
        <taxon>Viruses</taxon>
    </lineage>
</organism>
<accession>A0ABY5TS75</accession>